<proteinExistence type="predicted"/>
<feature type="compositionally biased region" description="Basic and acidic residues" evidence="1">
    <location>
        <begin position="80"/>
        <end position="91"/>
    </location>
</feature>
<organism evidence="2 3">
    <name type="scientific">Klenkia taihuensis</name>
    <dbReference type="NCBI Taxonomy" id="1225127"/>
    <lineage>
        <taxon>Bacteria</taxon>
        <taxon>Bacillati</taxon>
        <taxon>Actinomycetota</taxon>
        <taxon>Actinomycetes</taxon>
        <taxon>Geodermatophilales</taxon>
        <taxon>Geodermatophilaceae</taxon>
        <taxon>Klenkia</taxon>
    </lineage>
</organism>
<name>A0A1I1UNN2_9ACTN</name>
<evidence type="ECO:0000256" key="1">
    <source>
        <dbReference type="SAM" id="MobiDB-lite"/>
    </source>
</evidence>
<protein>
    <submittedName>
        <fullName evidence="2">Uncharacterized protein</fullName>
    </submittedName>
</protein>
<feature type="region of interest" description="Disordered" evidence="1">
    <location>
        <begin position="69"/>
        <end position="91"/>
    </location>
</feature>
<evidence type="ECO:0000313" key="2">
    <source>
        <dbReference type="EMBL" id="SFD72349.1"/>
    </source>
</evidence>
<dbReference type="EMBL" id="FOMD01000006">
    <property type="protein sequence ID" value="SFD72349.1"/>
    <property type="molecule type" value="Genomic_DNA"/>
</dbReference>
<evidence type="ECO:0000313" key="3">
    <source>
        <dbReference type="Proteomes" id="UP000199022"/>
    </source>
</evidence>
<dbReference type="Proteomes" id="UP000199022">
    <property type="component" value="Unassembled WGS sequence"/>
</dbReference>
<accession>A0A1I1UNN2</accession>
<dbReference type="AlphaFoldDB" id="A0A1I1UNN2"/>
<reference evidence="3" key="1">
    <citation type="submission" date="2016-10" db="EMBL/GenBank/DDBJ databases">
        <authorList>
            <person name="Varghese N."/>
            <person name="Submissions S."/>
        </authorList>
    </citation>
    <scope>NUCLEOTIDE SEQUENCE [LARGE SCALE GENOMIC DNA]</scope>
    <source>
        <strain evidence="3">DSM 45962</strain>
    </source>
</reference>
<sequence>MVFERMADRRPVVTPLTRDDGVAFTLRGAGGGEDLPHDLVHLLVETELGVRDGIWGCIADGVVWGSMTHVSGRQPPQARPRSERLKKERRDAIGRAETLADAVARLSRGEAVPAQQVAWVPAAELHRAAAALREARSRWRALRPGETWDLEWRHPRGRS</sequence>
<keyword evidence="3" id="KW-1185">Reference proteome</keyword>
<gene>
    <name evidence="2" type="ORF">SAMN05661030_4075</name>
</gene>
<dbReference type="STRING" id="1225127.SAMN05661030_4075"/>